<gene>
    <name evidence="3" type="ORF">BHK69_07460</name>
</gene>
<dbReference type="OrthoDB" id="9781757at2"/>
<organism evidence="3 4">
    <name type="scientific">Bosea vaviloviae</name>
    <dbReference type="NCBI Taxonomy" id="1526658"/>
    <lineage>
        <taxon>Bacteria</taxon>
        <taxon>Pseudomonadati</taxon>
        <taxon>Pseudomonadota</taxon>
        <taxon>Alphaproteobacteria</taxon>
        <taxon>Hyphomicrobiales</taxon>
        <taxon>Boseaceae</taxon>
        <taxon>Bosea</taxon>
    </lineage>
</organism>
<dbReference type="STRING" id="1526658.BHK69_07460"/>
<dbReference type="Gene3D" id="1.10.12.10">
    <property type="entry name" value="Lyase 2-enoyl-coa Hydratase, Chain A, domain 2"/>
    <property type="match status" value="1"/>
</dbReference>
<reference evidence="3 4" key="1">
    <citation type="journal article" date="2015" name="Antonie Van Leeuwenhoek">
        <title>Bosea vaviloviae sp. nov., a new species of slow-growing rhizobia isolated from nodules of the relict species Vavilovia formosa (Stev.) Fed.</title>
        <authorList>
            <person name="Safronova V.I."/>
            <person name="Kuznetsova I.G."/>
            <person name="Sazanova A.L."/>
            <person name="Kimeklis A.K."/>
            <person name="Belimov A.A."/>
            <person name="Andronov E.E."/>
            <person name="Pinaev A.G."/>
            <person name="Chizhevskaya E.P."/>
            <person name="Pukhaev A.R."/>
            <person name="Popov K.P."/>
            <person name="Willems A."/>
            <person name="Tikhonovich I.A."/>
        </authorList>
    </citation>
    <scope>NUCLEOTIDE SEQUENCE [LARGE SCALE GENOMIC DNA]</scope>
    <source>
        <strain evidence="3 4">Vaf18</strain>
    </source>
</reference>
<dbReference type="SUPFAM" id="SSF52096">
    <property type="entry name" value="ClpP/crotonase"/>
    <property type="match status" value="1"/>
</dbReference>
<dbReference type="InterPro" id="IPR014748">
    <property type="entry name" value="Enoyl-CoA_hydra_C"/>
</dbReference>
<dbReference type="KEGG" id="bvv:BHK69_07460"/>
<dbReference type="Gene3D" id="3.90.226.10">
    <property type="entry name" value="2-enoyl-CoA Hydratase, Chain A, domain 1"/>
    <property type="match status" value="1"/>
</dbReference>
<dbReference type="RefSeq" id="WP_069689542.1">
    <property type="nucleotide sequence ID" value="NZ_CP017147.1"/>
</dbReference>
<comment type="similarity">
    <text evidence="1 2">Belongs to the enoyl-CoA hydratase/isomerase family.</text>
</comment>
<dbReference type="CDD" id="cd06558">
    <property type="entry name" value="crotonase-like"/>
    <property type="match status" value="1"/>
</dbReference>
<proteinExistence type="inferred from homology"/>
<accession>A0A1D7TYX5</accession>
<evidence type="ECO:0000256" key="1">
    <source>
        <dbReference type="ARBA" id="ARBA00005254"/>
    </source>
</evidence>
<protein>
    <submittedName>
        <fullName evidence="3">Enoyl-CoA hydratase</fullName>
    </submittedName>
</protein>
<dbReference type="AlphaFoldDB" id="A0A1D7TYX5"/>
<dbReference type="InterPro" id="IPR018376">
    <property type="entry name" value="Enoyl-CoA_hyd/isom_CS"/>
</dbReference>
<dbReference type="GO" id="GO:0003824">
    <property type="term" value="F:catalytic activity"/>
    <property type="evidence" value="ECO:0007669"/>
    <property type="project" value="InterPro"/>
</dbReference>
<keyword evidence="4" id="KW-1185">Reference proteome</keyword>
<dbReference type="InterPro" id="IPR001753">
    <property type="entry name" value="Enoyl-CoA_hydra/iso"/>
</dbReference>
<dbReference type="PANTHER" id="PTHR43459">
    <property type="entry name" value="ENOYL-COA HYDRATASE"/>
    <property type="match status" value="1"/>
</dbReference>
<sequence length="261" mass="26803">MADALVTAAFDAASGIARISFNRPDVLNAIDVATATAFREAVSNVVAQTGLRCVVLAGAGRAFVAGGDVASFGDEPAEVVDALLGALHPAILALRACPAPVLAVVQGPAAGAGLSIALSADILLASDKARFVIAYDRIGAPPDCGGTWFLPRKVGRGRAFAMMLLGQVLDAQAALAAGIVTEVVPQAELESRAGEIAARIAAGPTAAYGSFKRLIDDALAAPLEAHLESERRRFLEATRTQDFGEGVAAFLGKREPVFRGQ</sequence>
<dbReference type="PROSITE" id="PS00166">
    <property type="entry name" value="ENOYL_COA_HYDRATASE"/>
    <property type="match status" value="1"/>
</dbReference>
<evidence type="ECO:0000313" key="4">
    <source>
        <dbReference type="Proteomes" id="UP000094969"/>
    </source>
</evidence>
<name>A0A1D7TYX5_9HYPH</name>
<dbReference type="PANTHER" id="PTHR43459:SF1">
    <property type="entry name" value="EG:BACN32G11.4 PROTEIN"/>
    <property type="match status" value="1"/>
</dbReference>
<dbReference type="Proteomes" id="UP000094969">
    <property type="component" value="Chromosome"/>
</dbReference>
<dbReference type="EMBL" id="CP017147">
    <property type="protein sequence ID" value="AOO80322.1"/>
    <property type="molecule type" value="Genomic_DNA"/>
</dbReference>
<dbReference type="InterPro" id="IPR029045">
    <property type="entry name" value="ClpP/crotonase-like_dom_sf"/>
</dbReference>
<evidence type="ECO:0000256" key="2">
    <source>
        <dbReference type="RuleBase" id="RU003707"/>
    </source>
</evidence>
<dbReference type="Pfam" id="PF00378">
    <property type="entry name" value="ECH_1"/>
    <property type="match status" value="1"/>
</dbReference>
<evidence type="ECO:0000313" key="3">
    <source>
        <dbReference type="EMBL" id="AOO80322.1"/>
    </source>
</evidence>